<evidence type="ECO:0000256" key="4">
    <source>
        <dbReference type="ARBA" id="ARBA00015647"/>
    </source>
</evidence>
<sequence>MLVVSQETELEQALSKHRRLGKVIGLVPTMGSLHEGHLKLVKVAQAECDIVVVTIFVNPTQFAPNEDFDKYPRNFVSDCDKLESIGADILFAPSVDLIYPNGKDSCTKVILPDSYTKILCGRSRPHFFDGVAQVCTILFNIVKPDIAVFGEKDRQQITIVRKMVKDLHINIEIIGVPTVREANGLAMSSRNNYLPVEKLSLASNLFKMMEQTASAIKTGNHDYEKLCSSACQQLTADGFQIDYFEIRNLHDLSSNLSNDICIFTAAWLDGTRLIDNYPLPSFNNHEGCGNGS</sequence>
<dbReference type="GO" id="GO:0005829">
    <property type="term" value="C:cytosol"/>
    <property type="evidence" value="ECO:0007669"/>
    <property type="project" value="TreeGrafter"/>
</dbReference>
<keyword evidence="8" id="KW-0067">ATP-binding</keyword>
<dbReference type="NCBIfam" id="TIGR00018">
    <property type="entry name" value="panC"/>
    <property type="match status" value="1"/>
</dbReference>
<dbReference type="HAMAP" id="MF_00158">
    <property type="entry name" value="PanC"/>
    <property type="match status" value="1"/>
</dbReference>
<comment type="pathway">
    <text evidence="1">Cofactor biosynthesis; (R)-pantothenate biosynthesis; (R)-pantothenate from (R)-pantoate and beta-alanine: step 1/1.</text>
</comment>
<evidence type="ECO:0000256" key="7">
    <source>
        <dbReference type="ARBA" id="ARBA00022741"/>
    </source>
</evidence>
<evidence type="ECO:0000256" key="3">
    <source>
        <dbReference type="ARBA" id="ARBA00012219"/>
    </source>
</evidence>
<keyword evidence="5 12" id="KW-0436">Ligase</keyword>
<dbReference type="EC" id="6.3.2.1" evidence="3"/>
<name>A0A2L0Q098_TETKA</name>
<evidence type="ECO:0000256" key="5">
    <source>
        <dbReference type="ARBA" id="ARBA00022598"/>
    </source>
</evidence>
<accession>A0A2L0Q098</accession>
<dbReference type="Gene3D" id="3.40.50.620">
    <property type="entry name" value="HUPs"/>
    <property type="match status" value="1"/>
</dbReference>
<evidence type="ECO:0000256" key="9">
    <source>
        <dbReference type="ARBA" id="ARBA00029902"/>
    </source>
</evidence>
<evidence type="ECO:0000256" key="6">
    <source>
        <dbReference type="ARBA" id="ARBA00022655"/>
    </source>
</evidence>
<dbReference type="SUPFAM" id="SSF52374">
    <property type="entry name" value="Nucleotidylyl transferase"/>
    <property type="match status" value="1"/>
</dbReference>
<dbReference type="GO" id="GO:0004592">
    <property type="term" value="F:pantoate-beta-alanine ligase activity"/>
    <property type="evidence" value="ECO:0007669"/>
    <property type="project" value="UniProtKB-EC"/>
</dbReference>
<comment type="catalytic activity">
    <reaction evidence="11">
        <text>(R)-pantoate + beta-alanine + ATP = (R)-pantothenate + AMP + diphosphate + H(+)</text>
        <dbReference type="Rhea" id="RHEA:10912"/>
        <dbReference type="ChEBI" id="CHEBI:15378"/>
        <dbReference type="ChEBI" id="CHEBI:15980"/>
        <dbReference type="ChEBI" id="CHEBI:29032"/>
        <dbReference type="ChEBI" id="CHEBI:30616"/>
        <dbReference type="ChEBI" id="CHEBI:33019"/>
        <dbReference type="ChEBI" id="CHEBI:57966"/>
        <dbReference type="ChEBI" id="CHEBI:456215"/>
        <dbReference type="EC" id="6.3.2.1"/>
    </reaction>
</comment>
<dbReference type="UniPathway" id="UPA00028">
    <property type="reaction ID" value="UER00005"/>
</dbReference>
<evidence type="ECO:0000256" key="11">
    <source>
        <dbReference type="ARBA" id="ARBA00048258"/>
    </source>
</evidence>
<keyword evidence="7" id="KW-0547">Nucleotide-binding</keyword>
<evidence type="ECO:0000313" key="12">
    <source>
        <dbReference type="EMBL" id="AUZ23089.1"/>
    </source>
</evidence>
<dbReference type="InterPro" id="IPR003721">
    <property type="entry name" value="Pantoate_ligase"/>
</dbReference>
<dbReference type="Pfam" id="PF02569">
    <property type="entry name" value="Pantoate_ligase"/>
    <property type="match status" value="1"/>
</dbReference>
<dbReference type="InterPro" id="IPR014729">
    <property type="entry name" value="Rossmann-like_a/b/a_fold"/>
</dbReference>
<proteinExistence type="inferred from homology"/>
<dbReference type="AlphaFoldDB" id="A0A2L0Q098"/>
<protein>
    <recommendedName>
        <fullName evidence="4">Pantoate--beta-alanine ligase</fullName>
        <ecNumber evidence="3">6.3.2.1</ecNumber>
    </recommendedName>
    <alternativeName>
        <fullName evidence="10">Pantoate-activating enzyme</fullName>
    </alternativeName>
    <alternativeName>
        <fullName evidence="9">Pantothenate synthetase</fullName>
    </alternativeName>
</protein>
<dbReference type="FunFam" id="3.40.50.620:FF:000013">
    <property type="entry name" value="Pantothenate synthetase"/>
    <property type="match status" value="1"/>
</dbReference>
<dbReference type="EMBL" id="MF504008">
    <property type="protein sequence ID" value="AUZ23089.1"/>
    <property type="molecule type" value="Genomic_DNA"/>
</dbReference>
<dbReference type="InterPro" id="IPR042176">
    <property type="entry name" value="Pantoate_ligase_C"/>
</dbReference>
<evidence type="ECO:0000256" key="8">
    <source>
        <dbReference type="ARBA" id="ARBA00022840"/>
    </source>
</evidence>
<dbReference type="CDD" id="cd00560">
    <property type="entry name" value="PanC"/>
    <property type="match status" value="1"/>
</dbReference>
<dbReference type="GO" id="GO:0015940">
    <property type="term" value="P:pantothenate biosynthetic process"/>
    <property type="evidence" value="ECO:0007669"/>
    <property type="project" value="UniProtKB-UniPathway"/>
</dbReference>
<evidence type="ECO:0000256" key="2">
    <source>
        <dbReference type="ARBA" id="ARBA00009256"/>
    </source>
</evidence>
<dbReference type="PANTHER" id="PTHR21299">
    <property type="entry name" value="CYTIDYLATE KINASE/PANTOATE-BETA-ALANINE LIGASE"/>
    <property type="match status" value="1"/>
</dbReference>
<dbReference type="GO" id="GO:0005524">
    <property type="term" value="F:ATP binding"/>
    <property type="evidence" value="ECO:0007669"/>
    <property type="project" value="UniProtKB-KW"/>
</dbReference>
<evidence type="ECO:0000256" key="10">
    <source>
        <dbReference type="ARBA" id="ARBA00032806"/>
    </source>
</evidence>
<dbReference type="PANTHER" id="PTHR21299:SF1">
    <property type="entry name" value="PANTOATE--BETA-ALANINE LIGASE"/>
    <property type="match status" value="1"/>
</dbReference>
<keyword evidence="6" id="KW-0566">Pantothenate biosynthesis</keyword>
<organism evidence="12">
    <name type="scientific">Tetranychus kanzawai</name>
    <name type="common">Kanzawa spider mite</name>
    <dbReference type="NCBI Taxonomy" id="50028"/>
    <lineage>
        <taxon>Eukaryota</taxon>
        <taxon>Metazoa</taxon>
        <taxon>Ecdysozoa</taxon>
        <taxon>Arthropoda</taxon>
        <taxon>Chelicerata</taxon>
        <taxon>Arachnida</taxon>
        <taxon>Acari</taxon>
        <taxon>Acariformes</taxon>
        <taxon>Trombidiformes</taxon>
        <taxon>Prostigmata</taxon>
        <taxon>Eleutherengona</taxon>
        <taxon>Raphignathae</taxon>
        <taxon>Tetranychoidea</taxon>
        <taxon>Tetranychidae</taxon>
        <taxon>Tetranychus</taxon>
    </lineage>
</organism>
<evidence type="ECO:0000256" key="1">
    <source>
        <dbReference type="ARBA" id="ARBA00004990"/>
    </source>
</evidence>
<dbReference type="Gene3D" id="3.30.1300.10">
    <property type="entry name" value="Pantoate-beta-alanine ligase, C-terminal domain"/>
    <property type="match status" value="1"/>
</dbReference>
<reference evidence="12" key="1">
    <citation type="journal article" date="2018" name="Insect Mol. Biol.">
        <title>A massive incorporation of microbial genes into the genome of Tetranychus urticae, a polyphagous arthropod herbivore.</title>
        <authorList>
            <person name="Wybouw N."/>
            <person name="Van Leeuwen T."/>
            <person name="Dermauw W."/>
        </authorList>
    </citation>
    <scope>NUCLEOTIDE SEQUENCE</scope>
</reference>
<comment type="similarity">
    <text evidence="2">Belongs to the pantothenate synthetase family.</text>
</comment>